<comment type="caution">
    <text evidence="1">The sequence shown here is derived from an EMBL/GenBank/DDBJ whole genome shotgun (WGS) entry which is preliminary data.</text>
</comment>
<dbReference type="Gene3D" id="3.40.50.1820">
    <property type="entry name" value="alpha/beta hydrolase"/>
    <property type="match status" value="1"/>
</dbReference>
<dbReference type="Proteomes" id="UP001216579">
    <property type="component" value="Unassembled WGS sequence"/>
</dbReference>
<dbReference type="RefSeq" id="WP_276093186.1">
    <property type="nucleotide sequence ID" value="NZ_JARJBC010000005.1"/>
</dbReference>
<dbReference type="InterPro" id="IPR029058">
    <property type="entry name" value="AB_hydrolase_fold"/>
</dbReference>
<evidence type="ECO:0000313" key="1">
    <source>
        <dbReference type="EMBL" id="MDF3289661.1"/>
    </source>
</evidence>
<gene>
    <name evidence="1" type="ORF">P3G67_10515</name>
</gene>
<accession>A0ABT5ZIY8</accession>
<dbReference type="SUPFAM" id="SSF53474">
    <property type="entry name" value="alpha/beta-Hydrolases"/>
    <property type="match status" value="1"/>
</dbReference>
<organism evidence="1 2">
    <name type="scientific">Streptomyces silvisoli</name>
    <dbReference type="NCBI Taxonomy" id="3034235"/>
    <lineage>
        <taxon>Bacteria</taxon>
        <taxon>Bacillati</taxon>
        <taxon>Actinomycetota</taxon>
        <taxon>Actinomycetes</taxon>
        <taxon>Kitasatosporales</taxon>
        <taxon>Streptomycetaceae</taxon>
        <taxon>Streptomyces</taxon>
    </lineage>
</organism>
<protein>
    <recommendedName>
        <fullName evidence="3">Alpha/beta hydrolase</fullName>
    </recommendedName>
</protein>
<evidence type="ECO:0008006" key="3">
    <source>
        <dbReference type="Google" id="ProtNLM"/>
    </source>
</evidence>
<sequence length="79" mass="8543">MIGLSLGGFYAAVSAAHETRIRATATVSGPYRIDWDELNPYVIEPLAQRCGGLGAARQFSARIDLHGADWLVERLTATP</sequence>
<dbReference type="EMBL" id="JARJBC010000005">
    <property type="protein sequence ID" value="MDF3289661.1"/>
    <property type="molecule type" value="Genomic_DNA"/>
</dbReference>
<reference evidence="1 2" key="1">
    <citation type="submission" date="2023-03" db="EMBL/GenBank/DDBJ databases">
        <title>Draft genome sequence of Streptomyces sp. RB6PN23 isolated from peat swamp forest in Thailand.</title>
        <authorList>
            <person name="Klaysubun C."/>
            <person name="Duangmal K."/>
        </authorList>
    </citation>
    <scope>NUCLEOTIDE SEQUENCE [LARGE SCALE GENOMIC DNA]</scope>
    <source>
        <strain evidence="1 2">RB6PN23</strain>
    </source>
</reference>
<evidence type="ECO:0000313" key="2">
    <source>
        <dbReference type="Proteomes" id="UP001216579"/>
    </source>
</evidence>
<proteinExistence type="predicted"/>
<keyword evidence="2" id="KW-1185">Reference proteome</keyword>
<name>A0ABT5ZIY8_9ACTN</name>